<dbReference type="GO" id="GO:0004674">
    <property type="term" value="F:protein serine/threonine kinase activity"/>
    <property type="evidence" value="ECO:0007669"/>
    <property type="project" value="UniProtKB-KW"/>
</dbReference>
<dbReference type="Proteomes" id="UP000887540">
    <property type="component" value="Unplaced"/>
</dbReference>
<proteinExistence type="inferred from homology"/>
<dbReference type="InterPro" id="IPR000719">
    <property type="entry name" value="Prot_kinase_dom"/>
</dbReference>
<keyword evidence="3" id="KW-0808">Transferase</keyword>
<dbReference type="PANTHER" id="PTHR48016:SF32">
    <property type="entry name" value="MITOGEN-ACTIVATED PROTEIN KINASE KINASE KINASE 4"/>
    <property type="match status" value="1"/>
</dbReference>
<keyword evidence="8" id="KW-1185">Reference proteome</keyword>
<evidence type="ECO:0000313" key="9">
    <source>
        <dbReference type="WBParaSite" id="ACRNAN_scaffold4668.g7852.t1"/>
    </source>
</evidence>
<dbReference type="GO" id="GO:0005524">
    <property type="term" value="F:ATP binding"/>
    <property type="evidence" value="ECO:0007669"/>
    <property type="project" value="UniProtKB-KW"/>
</dbReference>
<evidence type="ECO:0000259" key="7">
    <source>
        <dbReference type="PROSITE" id="PS50011"/>
    </source>
</evidence>
<feature type="domain" description="Protein kinase" evidence="7">
    <location>
        <begin position="12"/>
        <end position="280"/>
    </location>
</feature>
<dbReference type="PANTHER" id="PTHR48016">
    <property type="entry name" value="MAP KINASE KINASE KINASE SSK2-RELATED-RELATED"/>
    <property type="match status" value="1"/>
</dbReference>
<dbReference type="AlphaFoldDB" id="A0A914DXG2"/>
<accession>A0A914DXG2</accession>
<dbReference type="PROSITE" id="PS00108">
    <property type="entry name" value="PROTEIN_KINASE_ST"/>
    <property type="match status" value="1"/>
</dbReference>
<evidence type="ECO:0000256" key="6">
    <source>
        <dbReference type="ARBA" id="ARBA00022840"/>
    </source>
</evidence>
<sequence>MSSKRASFEWQKLENKHLGTRSFGDVYLVMNLRDSCLMAMKQILRENNSNLKELIDVVDILRNLDHPNLVKYYGIEEHKDEILIFMEYYSEGTLDKACREGLEFACVRRYTHYLLKAVDYIHDQRIVHRDIKPKNIFLTQKDVLKLGGFGCSFRLHDTDTRLVNYAGTTEYMAPEIQTNGGSLSEVTGDLNGYFEYVGYGRAVDIWSTGCVVLEMLTGKKPYHYLNHELQIIYHQGSGVPPRLTPEIQQCELTHTFLNNCFTIDPLQRPTAKEILQDPFANIMPQDYEQDV</sequence>
<protein>
    <submittedName>
        <fullName evidence="9">Protein kinase domain-containing protein</fullName>
    </submittedName>
</protein>
<comment type="similarity">
    <text evidence="1">Belongs to the protein kinase superfamily. STE Ser/Thr protein kinase family. MAP kinase kinase kinase subfamily.</text>
</comment>
<keyword evidence="4" id="KW-0547">Nucleotide-binding</keyword>
<evidence type="ECO:0000256" key="1">
    <source>
        <dbReference type="ARBA" id="ARBA00006529"/>
    </source>
</evidence>
<evidence type="ECO:0000256" key="5">
    <source>
        <dbReference type="ARBA" id="ARBA00022777"/>
    </source>
</evidence>
<evidence type="ECO:0000256" key="4">
    <source>
        <dbReference type="ARBA" id="ARBA00022741"/>
    </source>
</evidence>
<reference evidence="9" key="1">
    <citation type="submission" date="2022-11" db="UniProtKB">
        <authorList>
            <consortium name="WormBaseParasite"/>
        </authorList>
    </citation>
    <scope>IDENTIFICATION</scope>
</reference>
<evidence type="ECO:0000256" key="3">
    <source>
        <dbReference type="ARBA" id="ARBA00022679"/>
    </source>
</evidence>
<dbReference type="PROSITE" id="PS50011">
    <property type="entry name" value="PROTEIN_KINASE_DOM"/>
    <property type="match status" value="1"/>
</dbReference>
<dbReference type="WBParaSite" id="ACRNAN_scaffold4668.g7852.t1">
    <property type="protein sequence ID" value="ACRNAN_scaffold4668.g7852.t1"/>
    <property type="gene ID" value="ACRNAN_scaffold4668.g7852"/>
</dbReference>
<dbReference type="SMART" id="SM00220">
    <property type="entry name" value="S_TKc"/>
    <property type="match status" value="1"/>
</dbReference>
<dbReference type="Gene3D" id="1.10.510.10">
    <property type="entry name" value="Transferase(Phosphotransferase) domain 1"/>
    <property type="match status" value="1"/>
</dbReference>
<name>A0A914DXG2_9BILA</name>
<evidence type="ECO:0000313" key="8">
    <source>
        <dbReference type="Proteomes" id="UP000887540"/>
    </source>
</evidence>
<dbReference type="InterPro" id="IPR050538">
    <property type="entry name" value="MAP_kinase_kinase_kinase"/>
</dbReference>
<dbReference type="GO" id="GO:0035556">
    <property type="term" value="P:intracellular signal transduction"/>
    <property type="evidence" value="ECO:0007669"/>
    <property type="project" value="UniProtKB-ARBA"/>
</dbReference>
<keyword evidence="5" id="KW-0418">Kinase</keyword>
<keyword evidence="2" id="KW-0723">Serine/threonine-protein kinase</keyword>
<dbReference type="SUPFAM" id="SSF56112">
    <property type="entry name" value="Protein kinase-like (PK-like)"/>
    <property type="match status" value="1"/>
</dbReference>
<dbReference type="Pfam" id="PF00069">
    <property type="entry name" value="Pkinase"/>
    <property type="match status" value="1"/>
</dbReference>
<organism evidence="8 9">
    <name type="scientific">Acrobeloides nanus</name>
    <dbReference type="NCBI Taxonomy" id="290746"/>
    <lineage>
        <taxon>Eukaryota</taxon>
        <taxon>Metazoa</taxon>
        <taxon>Ecdysozoa</taxon>
        <taxon>Nematoda</taxon>
        <taxon>Chromadorea</taxon>
        <taxon>Rhabditida</taxon>
        <taxon>Tylenchina</taxon>
        <taxon>Cephalobomorpha</taxon>
        <taxon>Cephaloboidea</taxon>
        <taxon>Cephalobidae</taxon>
        <taxon>Acrobeloides</taxon>
    </lineage>
</organism>
<evidence type="ECO:0000256" key="2">
    <source>
        <dbReference type="ARBA" id="ARBA00022527"/>
    </source>
</evidence>
<dbReference type="InterPro" id="IPR011009">
    <property type="entry name" value="Kinase-like_dom_sf"/>
</dbReference>
<keyword evidence="6" id="KW-0067">ATP-binding</keyword>
<dbReference type="InterPro" id="IPR008271">
    <property type="entry name" value="Ser/Thr_kinase_AS"/>
</dbReference>